<accession>A0A378WDI0</accession>
<proteinExistence type="predicted"/>
<reference evidence="1 2" key="1">
    <citation type="submission" date="2018-06" db="EMBL/GenBank/DDBJ databases">
        <authorList>
            <consortium name="Pathogen Informatics"/>
            <person name="Doyle S."/>
        </authorList>
    </citation>
    <scope>NUCLEOTIDE SEQUENCE [LARGE SCALE GENOMIC DNA]</scope>
    <source>
        <strain evidence="1 2">NCTC1542</strain>
    </source>
</reference>
<gene>
    <name evidence="1" type="ORF">NCTC1542_06650</name>
</gene>
<evidence type="ECO:0000313" key="2">
    <source>
        <dbReference type="Proteomes" id="UP000255389"/>
    </source>
</evidence>
<dbReference type="EMBL" id="UGQY01000005">
    <property type="protein sequence ID" value="SUA31296.1"/>
    <property type="molecule type" value="Genomic_DNA"/>
</dbReference>
<evidence type="ECO:0008006" key="3">
    <source>
        <dbReference type="Google" id="ProtNLM"/>
    </source>
</evidence>
<evidence type="ECO:0000313" key="1">
    <source>
        <dbReference type="EMBL" id="SUA31296.1"/>
    </source>
</evidence>
<dbReference type="AlphaFoldDB" id="A0A378WDI0"/>
<name>A0A378WDI0_MYCFO</name>
<protein>
    <recommendedName>
        <fullName evidence="3">NACHT domain-containing protein</fullName>
    </recommendedName>
</protein>
<organism evidence="1 2">
    <name type="scientific">Mycolicibacterium fortuitum</name>
    <name type="common">Mycobacterium fortuitum</name>
    <dbReference type="NCBI Taxonomy" id="1766"/>
    <lineage>
        <taxon>Bacteria</taxon>
        <taxon>Bacillati</taxon>
        <taxon>Actinomycetota</taxon>
        <taxon>Actinomycetes</taxon>
        <taxon>Mycobacteriales</taxon>
        <taxon>Mycobacteriaceae</taxon>
        <taxon>Mycolicibacterium</taxon>
    </lineage>
</organism>
<sequence length="239" mass="26189">MTVVPRIPVRVDLREYARWASKSTVVSKGRQGIAKGRPIKKISWKTIEEYIAREVGRSSGGREFTVEDLGILISSEPVLLAFDGLDEVANLQFREEVSAQIVDTQARLNIDAADLVILVATRPGEQPPRCGPPTVSLSSAFGDSPLVYGCSTCSDGPPSPSFPIRPSKSCSGRSLRTSTCLIFANWPHTRCNLRFCCICSIAGSYFHNDGPSYIASTSRPSSIENRAKIRNRFLPRNAK</sequence>
<dbReference type="Proteomes" id="UP000255389">
    <property type="component" value="Unassembled WGS sequence"/>
</dbReference>